<keyword evidence="2" id="KW-0472">Membrane</keyword>
<keyword evidence="2" id="KW-1133">Transmembrane helix</keyword>
<dbReference type="PANTHER" id="PTHR40278:SF2">
    <property type="entry name" value="TYPE IV PILUS INNER MEMBRANE COMPONENT PILN"/>
    <property type="match status" value="1"/>
</dbReference>
<proteinExistence type="predicted"/>
<dbReference type="Proteomes" id="UP000189670">
    <property type="component" value="Unassembled WGS sequence"/>
</dbReference>
<organism evidence="3 4">
    <name type="scientific">Candidatus Magnetoglobus multicellularis str. Araruama</name>
    <dbReference type="NCBI Taxonomy" id="890399"/>
    <lineage>
        <taxon>Bacteria</taxon>
        <taxon>Pseudomonadati</taxon>
        <taxon>Thermodesulfobacteriota</taxon>
        <taxon>Desulfobacteria</taxon>
        <taxon>Desulfobacterales</taxon>
        <taxon>Desulfobacteraceae</taxon>
        <taxon>Candidatus Magnetoglobus</taxon>
    </lineage>
</organism>
<name>A0A1V1PFN8_9BACT</name>
<keyword evidence="1" id="KW-0175">Coiled coil</keyword>
<reference evidence="4" key="1">
    <citation type="submission" date="2012-11" db="EMBL/GenBank/DDBJ databases">
        <authorList>
            <person name="Lucero-Rivera Y.E."/>
            <person name="Tovar-Ramirez D."/>
        </authorList>
    </citation>
    <scope>NUCLEOTIDE SEQUENCE [LARGE SCALE GENOMIC DNA]</scope>
    <source>
        <strain evidence="4">Araruama</strain>
    </source>
</reference>
<protein>
    <submittedName>
        <fullName evidence="3">Type IV pilus assembly protein PilN</fullName>
    </submittedName>
</protein>
<dbReference type="InterPro" id="IPR052534">
    <property type="entry name" value="Extracell_DNA_Util/SecSys_Comp"/>
</dbReference>
<dbReference type="AlphaFoldDB" id="A0A1V1PFN8"/>
<dbReference type="EMBL" id="ATBP01000050">
    <property type="protein sequence ID" value="ETR73588.1"/>
    <property type="molecule type" value="Genomic_DNA"/>
</dbReference>
<evidence type="ECO:0000313" key="4">
    <source>
        <dbReference type="Proteomes" id="UP000189670"/>
    </source>
</evidence>
<keyword evidence="2" id="KW-0812">Transmembrane</keyword>
<dbReference type="PANTHER" id="PTHR40278">
    <property type="entry name" value="DNA UTILIZATION PROTEIN HOFN"/>
    <property type="match status" value="1"/>
</dbReference>
<comment type="caution">
    <text evidence="3">The sequence shown here is derived from an EMBL/GenBank/DDBJ whole genome shotgun (WGS) entry which is preliminary data.</text>
</comment>
<evidence type="ECO:0000256" key="1">
    <source>
        <dbReference type="SAM" id="Coils"/>
    </source>
</evidence>
<feature type="transmembrane region" description="Helical" evidence="2">
    <location>
        <begin position="20"/>
        <end position="41"/>
    </location>
</feature>
<dbReference type="GO" id="GO:0043107">
    <property type="term" value="P:type IV pilus-dependent motility"/>
    <property type="evidence" value="ECO:0007669"/>
    <property type="project" value="TreeGrafter"/>
</dbReference>
<evidence type="ECO:0000256" key="2">
    <source>
        <dbReference type="SAM" id="Phobius"/>
    </source>
</evidence>
<dbReference type="GO" id="GO:0043683">
    <property type="term" value="P:type IV pilus assembly"/>
    <property type="evidence" value="ECO:0007669"/>
    <property type="project" value="TreeGrafter"/>
</dbReference>
<sequence length="173" mass="20216">MIRINLQTEKQNYGKIENLVSQLILFSIALFLVLGCLQYYYSILKNDIFALQQKATQKQAAINRHNKTINEIKSLKKRLATIEKKLSIIKKLSFNRYNAIYLFNAITDAVVSSRMWFSTISFVNGNIKIQGLAMDERTVTDFMKQLEETKNWIWISDTFIKGLKIKTLQSQFY</sequence>
<evidence type="ECO:0000313" key="3">
    <source>
        <dbReference type="EMBL" id="ETR73588.1"/>
    </source>
</evidence>
<gene>
    <name evidence="3" type="primary">pilN</name>
    <name evidence="3" type="ORF">OMM_06842</name>
</gene>
<feature type="coiled-coil region" evidence="1">
    <location>
        <begin position="58"/>
        <end position="92"/>
    </location>
</feature>
<dbReference type="InterPro" id="IPR007813">
    <property type="entry name" value="PilN"/>
</dbReference>
<dbReference type="Pfam" id="PF05137">
    <property type="entry name" value="PilN"/>
    <property type="match status" value="1"/>
</dbReference>
<accession>A0A1V1PFN8</accession>